<dbReference type="PANTHER" id="PTHR37512">
    <property type="entry name" value="TRIFUNCTIONAL NAD BIOSYNTHESIS/REGULATOR PROTEIN NADR"/>
    <property type="match status" value="1"/>
</dbReference>
<dbReference type="SUPFAM" id="SSF52540">
    <property type="entry name" value="P-loop containing nucleoside triphosphate hydrolases"/>
    <property type="match status" value="1"/>
</dbReference>
<dbReference type="STRING" id="46679.SAMN05216202_2273"/>
<dbReference type="Proteomes" id="UP000198600">
    <property type="component" value="Chromosome I"/>
</dbReference>
<dbReference type="InterPro" id="IPR052735">
    <property type="entry name" value="NAD_biosynth-regulator"/>
</dbReference>
<evidence type="ECO:0000259" key="1">
    <source>
        <dbReference type="Pfam" id="PF13521"/>
    </source>
</evidence>
<name>A0A1H2MRY3_9PSED</name>
<dbReference type="AlphaFoldDB" id="A0A1H2MRY3"/>
<dbReference type="InterPro" id="IPR038727">
    <property type="entry name" value="NadR/Ttd14_AAA_dom"/>
</dbReference>
<dbReference type="GO" id="GO:0016301">
    <property type="term" value="F:kinase activity"/>
    <property type="evidence" value="ECO:0007669"/>
    <property type="project" value="UniProtKB-KW"/>
</dbReference>
<dbReference type="RefSeq" id="WP_084376528.1">
    <property type="nucleotide sequence ID" value="NZ_LS483433.1"/>
</dbReference>
<dbReference type="Gene3D" id="3.40.50.300">
    <property type="entry name" value="P-loop containing nucleotide triphosphate hydrolases"/>
    <property type="match status" value="1"/>
</dbReference>
<dbReference type="PANTHER" id="PTHR37512:SF1">
    <property type="entry name" value="NADR_TTD14 AAA DOMAIN-CONTAINING PROTEIN"/>
    <property type="match status" value="1"/>
</dbReference>
<reference evidence="3" key="1">
    <citation type="submission" date="2016-10" db="EMBL/GenBank/DDBJ databases">
        <authorList>
            <person name="Varghese N."/>
            <person name="Submissions S."/>
        </authorList>
    </citation>
    <scope>NUCLEOTIDE SEQUENCE [LARGE SCALE GENOMIC DNA]</scope>
    <source>
        <strain evidence="3">LMG 2223</strain>
    </source>
</reference>
<dbReference type="InterPro" id="IPR027417">
    <property type="entry name" value="P-loop_NTPase"/>
</dbReference>
<evidence type="ECO:0000313" key="2">
    <source>
        <dbReference type="EMBL" id="SDU96013.1"/>
    </source>
</evidence>
<accession>A0A1H2MRY3</accession>
<organism evidence="2 3">
    <name type="scientific">Pseudomonas mucidolens</name>
    <dbReference type="NCBI Taxonomy" id="46679"/>
    <lineage>
        <taxon>Bacteria</taxon>
        <taxon>Pseudomonadati</taxon>
        <taxon>Pseudomonadota</taxon>
        <taxon>Gammaproteobacteria</taxon>
        <taxon>Pseudomonadales</taxon>
        <taxon>Pseudomonadaceae</taxon>
        <taxon>Pseudomonas</taxon>
    </lineage>
</organism>
<sequence>MKVLVMAGPESSGKSWLAEQLQAHFGAVLVGEYVRYFIDHFQRDTTLADIPDIARGQLAWEDAGRAQAPQLLILDTNLLTNKLWSLTLFGDAPSWLDRELLARHYDLHLLLSPEGIGWTADGQRCQPELADRQAFFAASQDWLERHRQPFRVIGGDWQARHDRAFAAVEELLARN</sequence>
<dbReference type="EMBL" id="LT629802">
    <property type="protein sequence ID" value="SDU96013.1"/>
    <property type="molecule type" value="Genomic_DNA"/>
</dbReference>
<dbReference type="Pfam" id="PF13521">
    <property type="entry name" value="AAA_28"/>
    <property type="match status" value="1"/>
</dbReference>
<keyword evidence="2" id="KW-0808">Transferase</keyword>
<protein>
    <submittedName>
        <fullName evidence="2">Nicotinamide riboside kinase</fullName>
    </submittedName>
</protein>
<keyword evidence="3" id="KW-1185">Reference proteome</keyword>
<feature type="domain" description="NadR/Ttd14 AAA" evidence="1">
    <location>
        <begin position="5"/>
        <end position="160"/>
    </location>
</feature>
<proteinExistence type="predicted"/>
<evidence type="ECO:0000313" key="3">
    <source>
        <dbReference type="Proteomes" id="UP000198600"/>
    </source>
</evidence>
<gene>
    <name evidence="2" type="ORF">SAMN05216202_2273</name>
</gene>
<dbReference type="OrthoDB" id="7057953at2"/>
<keyword evidence="2" id="KW-0418">Kinase</keyword>